<evidence type="ECO:0000313" key="1">
    <source>
        <dbReference type="EMBL" id="SHJ68979.1"/>
    </source>
</evidence>
<reference evidence="1 2" key="1">
    <citation type="submission" date="2016-11" db="EMBL/GenBank/DDBJ databases">
        <authorList>
            <person name="Jaros S."/>
            <person name="Januszkiewicz K."/>
            <person name="Wedrychowicz H."/>
        </authorList>
    </citation>
    <scope>NUCLEOTIDE SEQUENCE [LARGE SCALE GENOMIC DNA]</scope>
    <source>
        <strain evidence="1 2">DSM 18772</strain>
    </source>
</reference>
<keyword evidence="2" id="KW-1185">Reference proteome</keyword>
<organism evidence="1 2">
    <name type="scientific">Rubritalea squalenifaciens DSM 18772</name>
    <dbReference type="NCBI Taxonomy" id="1123071"/>
    <lineage>
        <taxon>Bacteria</taxon>
        <taxon>Pseudomonadati</taxon>
        <taxon>Verrucomicrobiota</taxon>
        <taxon>Verrucomicrobiia</taxon>
        <taxon>Verrucomicrobiales</taxon>
        <taxon>Rubritaleaceae</taxon>
        <taxon>Rubritalea</taxon>
    </lineage>
</organism>
<dbReference type="RefSeq" id="WP_143183958.1">
    <property type="nucleotide sequence ID" value="NZ_FQYR01000004.1"/>
</dbReference>
<proteinExistence type="predicted"/>
<dbReference type="Proteomes" id="UP000184510">
    <property type="component" value="Unassembled WGS sequence"/>
</dbReference>
<dbReference type="OrthoDB" id="9865757at2"/>
<dbReference type="AlphaFoldDB" id="A0A1M6LCR5"/>
<gene>
    <name evidence="1" type="ORF">SAMN02745181_2360</name>
</gene>
<accession>A0A1M6LCR5</accession>
<protein>
    <submittedName>
        <fullName evidence="1">Uncharacterized protein</fullName>
    </submittedName>
</protein>
<evidence type="ECO:0000313" key="2">
    <source>
        <dbReference type="Proteomes" id="UP000184510"/>
    </source>
</evidence>
<dbReference type="InParanoid" id="A0A1M6LCR5"/>
<sequence length="211" mass="22720">MDSINSWVDPEEVKRIAESLMADVEQEGDWEADHTQAVTVSAQKQGGAKDVIRLSAEKSLAEASKLASTSGMLSREKKPAVKVEASPEVQVPVEDNHKQQVEAHGALEKLEQWIREETKATGVCVVDRDGDVLLSRMDNGAWQNLVIASAAMAEKPEEGSIRLRVSGGCHLQLIPAATSRGGILVGVLLGTPVTQKDAFELAKKSEQIAND</sequence>
<dbReference type="EMBL" id="FQYR01000004">
    <property type="protein sequence ID" value="SHJ68979.1"/>
    <property type="molecule type" value="Genomic_DNA"/>
</dbReference>
<name>A0A1M6LCR5_9BACT</name>